<dbReference type="PANTHER" id="PTHR11683:SF12">
    <property type="entry name" value="M6, ISOFORM F"/>
    <property type="match status" value="1"/>
</dbReference>
<proteinExistence type="predicted"/>
<feature type="compositionally biased region" description="Polar residues" evidence="1">
    <location>
        <begin position="315"/>
        <end position="333"/>
    </location>
</feature>
<dbReference type="Pfam" id="PF01275">
    <property type="entry name" value="Myelin_PLP"/>
    <property type="match status" value="1"/>
</dbReference>
<dbReference type="InterPro" id="IPR001614">
    <property type="entry name" value="Myelin_PLP"/>
</dbReference>
<feature type="region of interest" description="Disordered" evidence="1">
    <location>
        <begin position="265"/>
        <end position="343"/>
    </location>
</feature>
<evidence type="ECO:0000256" key="1">
    <source>
        <dbReference type="SAM" id="MobiDB-lite"/>
    </source>
</evidence>
<evidence type="ECO:0000313" key="4">
    <source>
        <dbReference type="WBParaSite" id="MBELARI_LOCUS15549"/>
    </source>
</evidence>
<feature type="transmembrane region" description="Helical" evidence="2">
    <location>
        <begin position="37"/>
        <end position="59"/>
    </location>
</feature>
<evidence type="ECO:0000313" key="3">
    <source>
        <dbReference type="Proteomes" id="UP000887575"/>
    </source>
</evidence>
<dbReference type="AlphaFoldDB" id="A0AAF3ENB9"/>
<name>A0AAF3ENB9_9BILA</name>
<dbReference type="GO" id="GO:0005886">
    <property type="term" value="C:plasma membrane"/>
    <property type="evidence" value="ECO:0007669"/>
    <property type="project" value="TreeGrafter"/>
</dbReference>
<keyword evidence="2" id="KW-1133">Transmembrane helix</keyword>
<dbReference type="Proteomes" id="UP000887575">
    <property type="component" value="Unassembled WGS sequence"/>
</dbReference>
<feature type="transmembrane region" description="Helical" evidence="2">
    <location>
        <begin position="130"/>
        <end position="163"/>
    </location>
</feature>
<feature type="compositionally biased region" description="Pro residues" evidence="1">
    <location>
        <begin position="265"/>
        <end position="278"/>
    </location>
</feature>
<protein>
    <submittedName>
        <fullName evidence="4">Uncharacterized protein</fullName>
    </submittedName>
</protein>
<feature type="transmembrane region" description="Helical" evidence="2">
    <location>
        <begin position="218"/>
        <end position="240"/>
    </location>
</feature>
<keyword evidence="3" id="KW-1185">Reference proteome</keyword>
<sequence length="343" mass="38979">MGAKAPPLRQKHLPLENYDMQRKTIKKTRSDGCFERLPYASLMATILCIVGVILFSIMMKWGFHALFEQIQRVFRADKWNWLDKVQIFFVITAVVMSLFTFFFVVAGFFSTGATREKLFRDAKSRQGGRCTCVAIICLCYVLLGFWFLAFGVTSAIVVIYHIFDSLCSSLQDYTEMECLDFSVFRPLFDSYNGASLKICGGDVQQFCALSQTAYCWFWVGWAGAVLVIYGLVQFIAANAANYSHIGNAWKYVELHECLSEAIPPPVPQSKMPPPPPFYNAPTNSTSTRSRDKYAQDPKNSRRARKGSTEDRYGSHMSSSSTHLAVNHSDTMSQYPYRGRQKHY</sequence>
<keyword evidence="2" id="KW-0472">Membrane</keyword>
<keyword evidence="2" id="KW-0812">Transmembrane</keyword>
<dbReference type="WBParaSite" id="MBELARI_LOCUS15549">
    <property type="protein sequence ID" value="MBELARI_LOCUS15549"/>
    <property type="gene ID" value="MBELARI_LOCUS15549"/>
</dbReference>
<organism evidence="3 4">
    <name type="scientific">Mesorhabditis belari</name>
    <dbReference type="NCBI Taxonomy" id="2138241"/>
    <lineage>
        <taxon>Eukaryota</taxon>
        <taxon>Metazoa</taxon>
        <taxon>Ecdysozoa</taxon>
        <taxon>Nematoda</taxon>
        <taxon>Chromadorea</taxon>
        <taxon>Rhabditida</taxon>
        <taxon>Rhabditina</taxon>
        <taxon>Rhabditomorpha</taxon>
        <taxon>Rhabditoidea</taxon>
        <taxon>Rhabditidae</taxon>
        <taxon>Mesorhabditinae</taxon>
        <taxon>Mesorhabditis</taxon>
    </lineage>
</organism>
<dbReference type="PANTHER" id="PTHR11683">
    <property type="entry name" value="MYELIN PROTEOLIPID"/>
    <property type="match status" value="1"/>
</dbReference>
<feature type="compositionally biased region" description="Basic and acidic residues" evidence="1">
    <location>
        <begin position="288"/>
        <end position="299"/>
    </location>
</feature>
<dbReference type="GO" id="GO:0031175">
    <property type="term" value="P:neuron projection development"/>
    <property type="evidence" value="ECO:0007669"/>
    <property type="project" value="TreeGrafter"/>
</dbReference>
<feature type="transmembrane region" description="Helical" evidence="2">
    <location>
        <begin position="87"/>
        <end position="109"/>
    </location>
</feature>
<evidence type="ECO:0000256" key="2">
    <source>
        <dbReference type="SAM" id="Phobius"/>
    </source>
</evidence>
<reference evidence="4" key="1">
    <citation type="submission" date="2024-02" db="UniProtKB">
        <authorList>
            <consortium name="WormBaseParasite"/>
        </authorList>
    </citation>
    <scope>IDENTIFICATION</scope>
</reference>
<accession>A0AAF3ENB9</accession>